<proteinExistence type="inferred from homology"/>
<reference evidence="5" key="1">
    <citation type="submission" date="2023-08" db="EMBL/GenBank/DDBJ databases">
        <authorList>
            <person name="Chen Y."/>
            <person name="Shah S."/>
            <person name="Dougan E. K."/>
            <person name="Thang M."/>
            <person name="Chan C."/>
        </authorList>
    </citation>
    <scope>NUCLEOTIDE SEQUENCE</scope>
</reference>
<keyword evidence="2" id="KW-0547">Nucleotide-binding</keyword>
<evidence type="ECO:0000256" key="3">
    <source>
        <dbReference type="ARBA" id="ARBA00023134"/>
    </source>
</evidence>
<dbReference type="GO" id="GO:0005525">
    <property type="term" value="F:GTP binding"/>
    <property type="evidence" value="ECO:0007669"/>
    <property type="project" value="UniProtKB-KW"/>
</dbReference>
<dbReference type="SUPFAM" id="SSF52540">
    <property type="entry name" value="P-loop containing nucleoside triphosphate hydrolases"/>
    <property type="match status" value="1"/>
</dbReference>
<evidence type="ECO:0000313" key="5">
    <source>
        <dbReference type="EMBL" id="CAJ1373205.1"/>
    </source>
</evidence>
<gene>
    <name evidence="5" type="ORF">EVOR1521_LOCUS3094</name>
</gene>
<evidence type="ECO:0000313" key="6">
    <source>
        <dbReference type="Proteomes" id="UP001178507"/>
    </source>
</evidence>
<dbReference type="PANTHER" id="PTHR47980">
    <property type="entry name" value="LD44762P"/>
    <property type="match status" value="1"/>
</dbReference>
<dbReference type="EMBL" id="CAUJNA010000180">
    <property type="protein sequence ID" value="CAJ1373205.1"/>
    <property type="molecule type" value="Genomic_DNA"/>
</dbReference>
<dbReference type="GO" id="GO:0003924">
    <property type="term" value="F:GTPase activity"/>
    <property type="evidence" value="ECO:0007669"/>
    <property type="project" value="InterPro"/>
</dbReference>
<comment type="caution">
    <text evidence="5">The sequence shown here is derived from an EMBL/GenBank/DDBJ whole genome shotgun (WGS) entry which is preliminary data.</text>
</comment>
<dbReference type="PROSITE" id="PS51419">
    <property type="entry name" value="RAB"/>
    <property type="match status" value="1"/>
</dbReference>
<dbReference type="PROSITE" id="PS51421">
    <property type="entry name" value="RAS"/>
    <property type="match status" value="1"/>
</dbReference>
<dbReference type="InterPro" id="IPR050305">
    <property type="entry name" value="Small_GTPase_Rab"/>
</dbReference>
<keyword evidence="4" id="KW-0449">Lipoprotein</keyword>
<evidence type="ECO:0000256" key="1">
    <source>
        <dbReference type="ARBA" id="ARBA00006270"/>
    </source>
</evidence>
<accession>A0AA36HQ09</accession>
<dbReference type="Gene3D" id="3.40.50.300">
    <property type="entry name" value="P-loop containing nucleotide triphosphate hydrolases"/>
    <property type="match status" value="1"/>
</dbReference>
<dbReference type="SMART" id="SM00174">
    <property type="entry name" value="RHO"/>
    <property type="match status" value="1"/>
</dbReference>
<organism evidence="5 6">
    <name type="scientific">Effrenium voratum</name>
    <dbReference type="NCBI Taxonomy" id="2562239"/>
    <lineage>
        <taxon>Eukaryota</taxon>
        <taxon>Sar</taxon>
        <taxon>Alveolata</taxon>
        <taxon>Dinophyceae</taxon>
        <taxon>Suessiales</taxon>
        <taxon>Symbiodiniaceae</taxon>
        <taxon>Effrenium</taxon>
    </lineage>
</organism>
<evidence type="ECO:0000256" key="2">
    <source>
        <dbReference type="ARBA" id="ARBA00022741"/>
    </source>
</evidence>
<dbReference type="SMART" id="SM00173">
    <property type="entry name" value="RAS"/>
    <property type="match status" value="1"/>
</dbReference>
<dbReference type="NCBIfam" id="TIGR00231">
    <property type="entry name" value="small_GTP"/>
    <property type="match status" value="1"/>
</dbReference>
<protein>
    <submittedName>
        <fullName evidence="5">Uncharacterized protein</fullName>
    </submittedName>
</protein>
<keyword evidence="3" id="KW-0342">GTP-binding</keyword>
<name>A0AA36HQ09_9DINO</name>
<dbReference type="PRINTS" id="PR00449">
    <property type="entry name" value="RASTRNSFRMNG"/>
</dbReference>
<sequence length="575" mass="64761">MTGSNFQDALIVFDPALGPHVSQQAQVAFAQYYSRHINLRSGFQHDQWEPMMIPGIDWCRRREGAAHPVLLSDRQVVQLRAASSLQAGEEIFVHAVQDSTDLLLQGDSKGPSISAGQFLAVPIEGENRESKRLLFKQLGWPAEVRLRDDVQDLKVLRLASMPSEEFTAWSVGALIANAPLAVSRGFRTEAQATAFLYRQCCHHGNSVRTNSLSDPQHPRATVATRYRQVLLEVYGKCCSRARQKMDRLLSWASKQHEWMFRYIAEVVQSCDDRDTTTSEESPRGSLTLPVLSDSRQQLSAAMTVAVVNSKVQAFAPYFQQLLQASLDKTGRLKRIRRLALAMARLQDANIDLSDFEWINRLPGEADAVGTLKCAWNSELRGFVPPGGQGLPQVINGNYQSSLLMRFCESKFDANFVLTIGVDFKWKQVERDARKLKIQVWDTAGQERFRTITPAYYRAAMGVVICYDITDKASFEHIDYWLQQLDQHGDEGVQRVLVGNKSDLNENRKVTREEGEKLATQYNMKFFETSAKTGQEVDEAFLSIADDVVKQRYSDVQPNAAQVKLKKPGKSKGCQC</sequence>
<dbReference type="PROSITE" id="PS51420">
    <property type="entry name" value="RHO"/>
    <property type="match status" value="1"/>
</dbReference>
<dbReference type="InterPro" id="IPR001806">
    <property type="entry name" value="Small_GTPase"/>
</dbReference>
<dbReference type="InterPro" id="IPR027417">
    <property type="entry name" value="P-loop_NTPase"/>
</dbReference>
<dbReference type="AlphaFoldDB" id="A0AA36HQ09"/>
<dbReference type="SMART" id="SM00175">
    <property type="entry name" value="RAB"/>
    <property type="match status" value="1"/>
</dbReference>
<evidence type="ECO:0000256" key="4">
    <source>
        <dbReference type="ARBA" id="ARBA00023288"/>
    </source>
</evidence>
<dbReference type="InterPro" id="IPR005225">
    <property type="entry name" value="Small_GTP-bd"/>
</dbReference>
<dbReference type="FunFam" id="3.40.50.300:FF:001129">
    <property type="entry name" value="ras-related protein Rab-44 isoform X2"/>
    <property type="match status" value="1"/>
</dbReference>
<comment type="similarity">
    <text evidence="1">Belongs to the small GTPase superfamily. Rab family.</text>
</comment>
<dbReference type="SMART" id="SM00176">
    <property type="entry name" value="RAN"/>
    <property type="match status" value="1"/>
</dbReference>
<dbReference type="Pfam" id="PF00071">
    <property type="entry name" value="Ras"/>
    <property type="match status" value="1"/>
</dbReference>
<dbReference type="Proteomes" id="UP001178507">
    <property type="component" value="Unassembled WGS sequence"/>
</dbReference>
<dbReference type="CDD" id="cd00154">
    <property type="entry name" value="Rab"/>
    <property type="match status" value="1"/>
</dbReference>
<keyword evidence="6" id="KW-1185">Reference proteome</keyword>